<keyword evidence="4" id="KW-0055">Arginine biosynthesis</keyword>
<keyword evidence="5" id="KW-0028">Amino-acid biosynthesis</keyword>
<feature type="compositionally biased region" description="Basic and acidic residues" evidence="9">
    <location>
        <begin position="1"/>
        <end position="15"/>
    </location>
</feature>
<evidence type="ECO:0000256" key="5">
    <source>
        <dbReference type="ARBA" id="ARBA00022605"/>
    </source>
</evidence>
<dbReference type="InterPro" id="IPR036393">
    <property type="entry name" value="AceGlu_kinase-like_sf"/>
</dbReference>
<dbReference type="Gene3D" id="3.40.1160.10">
    <property type="entry name" value="Acetylglutamate kinase-like"/>
    <property type="match status" value="2"/>
</dbReference>
<dbReference type="InterPro" id="IPR000182">
    <property type="entry name" value="GNAT_dom"/>
</dbReference>
<evidence type="ECO:0000256" key="8">
    <source>
        <dbReference type="ARBA" id="ARBA00048372"/>
    </source>
</evidence>
<protein>
    <recommendedName>
        <fullName evidence="3">amino-acid N-acetyltransferase</fullName>
        <ecNumber evidence="3">2.3.1.1</ecNumber>
    </recommendedName>
</protein>
<dbReference type="PROSITE" id="PS51186">
    <property type="entry name" value="GNAT"/>
    <property type="match status" value="1"/>
</dbReference>
<dbReference type="SUPFAM" id="SSF55729">
    <property type="entry name" value="Acyl-CoA N-acyltransferases (Nat)"/>
    <property type="match status" value="1"/>
</dbReference>
<dbReference type="Gene3D" id="3.40.630.30">
    <property type="match status" value="1"/>
</dbReference>
<evidence type="ECO:0000259" key="10">
    <source>
        <dbReference type="PROSITE" id="PS51186"/>
    </source>
</evidence>
<sequence length="737" mass="81590">MTCRKWEGSRSKVSEDSDFGAKPPSSWVCPHQFRDTHVFSSTKQQRLSWTNGGETRIHSHFEDSGVIVAEEEAELVAVLREAHPYVNLHRDNKFVVLLSAELLDSGSTLDGILKMTERGALVVSSSTCYVPFRYPLTRKGFSFRRTKKLSPNRQLMNPQVSASSPLPVIVKCNGFDYAESAENHVGDKQFVRWFREAWPYLWAHRGCTFVVVILGEILSGPYCDPDIAFLHHLGIKFVLVPGTQVQIDQLLAERGREPTYVGRYRVTDSASLQAAKEAAGAISVMIEAKLSPGPSICNIRRHGDSSRLHEIGVRVDTGNFFAAKRRGVVDGVDFGSTGEVKKIDVDRIRERLDSGSVVLLRNLGHSSSGEVLNCNTYEVATACALAIGADKLICIMDGPILDENGHLVRFLTLQEADTLVRKRAQQSEIAANYVKAVGDGGGISSFPEPLGYNGMVTTPSNHNGRQLLEKHTPTFQNGVGFDNGNGLWSGEQGFAIGGEERLSRLYGYLSELAAAAFVCRVSPFDLTLVLLFDYYFQGGVKRVHLLDGTISGVLLLELFKRDGMGTMVASDVYEGTREAKVEDLTGIRQIIKPLEESGALVRRTDEELLRALDSFVVVEREGQIIACAALFPFFEDKCGEVAAIAVASDCRGQGQGDKLLDYVEKKASALGLEMLFLLTTRTADWFVRRGFQECSIEMIPEARRERINLSRRSKYYMKKLLPDRSGISVVRTFQYGS</sequence>
<dbReference type="InterPro" id="IPR010167">
    <property type="entry name" value="NH2A_AcTrfase"/>
</dbReference>
<dbReference type="Proteomes" id="UP000836841">
    <property type="component" value="Chromosome 4"/>
</dbReference>
<dbReference type="EC" id="2.3.1.1" evidence="3"/>
<comment type="catalytic activity">
    <reaction evidence="8">
        <text>L-glutamate + acetyl-CoA = N-acetyl-L-glutamate + CoA + H(+)</text>
        <dbReference type="Rhea" id="RHEA:24292"/>
        <dbReference type="ChEBI" id="CHEBI:15378"/>
        <dbReference type="ChEBI" id="CHEBI:29985"/>
        <dbReference type="ChEBI" id="CHEBI:44337"/>
        <dbReference type="ChEBI" id="CHEBI:57287"/>
        <dbReference type="ChEBI" id="CHEBI:57288"/>
        <dbReference type="EC" id="2.3.1.1"/>
    </reaction>
</comment>
<dbReference type="PANTHER" id="PTHR30602:SF12">
    <property type="entry name" value="AMINO-ACID ACETYLTRANSFERASE NAGS1, CHLOROPLASTIC-RELATED"/>
    <property type="match status" value="1"/>
</dbReference>
<dbReference type="InterPro" id="IPR001048">
    <property type="entry name" value="Asp/Glu/Uridylate_kinase"/>
</dbReference>
<dbReference type="GO" id="GO:0005737">
    <property type="term" value="C:cytoplasm"/>
    <property type="evidence" value="ECO:0007669"/>
    <property type="project" value="InterPro"/>
</dbReference>
<reference evidence="11 12" key="1">
    <citation type="submission" date="2022-03" db="EMBL/GenBank/DDBJ databases">
        <authorList>
            <person name="Nunn A."/>
            <person name="Chopra R."/>
            <person name="Nunn A."/>
            <person name="Contreras Garrido A."/>
        </authorList>
    </citation>
    <scope>NUCLEOTIDE SEQUENCE [LARGE SCALE GENOMIC DNA]</scope>
</reference>
<evidence type="ECO:0000256" key="9">
    <source>
        <dbReference type="SAM" id="MobiDB-lite"/>
    </source>
</evidence>
<evidence type="ECO:0000256" key="3">
    <source>
        <dbReference type="ARBA" id="ARBA00012697"/>
    </source>
</evidence>
<feature type="domain" description="N-acetyltransferase" evidence="10">
    <location>
        <begin position="574"/>
        <end position="722"/>
    </location>
</feature>
<dbReference type="AlphaFoldDB" id="A0AAU9SAL2"/>
<keyword evidence="12" id="KW-1185">Reference proteome</keyword>
<gene>
    <name evidence="11" type="ORF">TAV2_LOCUS12932</name>
</gene>
<dbReference type="CDD" id="cd04301">
    <property type="entry name" value="NAT_SF"/>
    <property type="match status" value="1"/>
</dbReference>
<evidence type="ECO:0000313" key="12">
    <source>
        <dbReference type="Proteomes" id="UP000836841"/>
    </source>
</evidence>
<dbReference type="InterPro" id="IPR033719">
    <property type="entry name" value="NAGS_kin"/>
</dbReference>
<dbReference type="GO" id="GO:0004042">
    <property type="term" value="F:L-glutamate N-acetyltransferase activity"/>
    <property type="evidence" value="ECO:0007669"/>
    <property type="project" value="InterPro"/>
</dbReference>
<keyword evidence="7" id="KW-0012">Acyltransferase</keyword>
<proteinExistence type="inferred from homology"/>
<dbReference type="InterPro" id="IPR016181">
    <property type="entry name" value="Acyl_CoA_acyltransferase"/>
</dbReference>
<name>A0AAU9SAL2_THLAR</name>
<evidence type="ECO:0000313" key="11">
    <source>
        <dbReference type="EMBL" id="CAH2061428.1"/>
    </source>
</evidence>
<evidence type="ECO:0000256" key="2">
    <source>
        <dbReference type="ARBA" id="ARBA00009145"/>
    </source>
</evidence>
<dbReference type="SUPFAM" id="SSF53633">
    <property type="entry name" value="Carbamate kinase-like"/>
    <property type="match status" value="1"/>
</dbReference>
<dbReference type="Pfam" id="PF00583">
    <property type="entry name" value="Acetyltransf_1"/>
    <property type="match status" value="1"/>
</dbReference>
<keyword evidence="6" id="KW-0808">Transferase</keyword>
<dbReference type="Pfam" id="PF00696">
    <property type="entry name" value="AA_kinase"/>
    <property type="match status" value="1"/>
</dbReference>
<dbReference type="CDD" id="cd04237">
    <property type="entry name" value="AAK_NAGS-ABP"/>
    <property type="match status" value="1"/>
</dbReference>
<dbReference type="EMBL" id="OU466860">
    <property type="protein sequence ID" value="CAH2061428.1"/>
    <property type="molecule type" value="Genomic_DNA"/>
</dbReference>
<organism evidence="11 12">
    <name type="scientific">Thlaspi arvense</name>
    <name type="common">Field penny-cress</name>
    <dbReference type="NCBI Taxonomy" id="13288"/>
    <lineage>
        <taxon>Eukaryota</taxon>
        <taxon>Viridiplantae</taxon>
        <taxon>Streptophyta</taxon>
        <taxon>Embryophyta</taxon>
        <taxon>Tracheophyta</taxon>
        <taxon>Spermatophyta</taxon>
        <taxon>Magnoliopsida</taxon>
        <taxon>eudicotyledons</taxon>
        <taxon>Gunneridae</taxon>
        <taxon>Pentapetalae</taxon>
        <taxon>rosids</taxon>
        <taxon>malvids</taxon>
        <taxon>Brassicales</taxon>
        <taxon>Brassicaceae</taxon>
        <taxon>Thlaspideae</taxon>
        <taxon>Thlaspi</taxon>
    </lineage>
</organism>
<evidence type="ECO:0000256" key="7">
    <source>
        <dbReference type="ARBA" id="ARBA00023315"/>
    </source>
</evidence>
<evidence type="ECO:0000256" key="1">
    <source>
        <dbReference type="ARBA" id="ARBA00004925"/>
    </source>
</evidence>
<accession>A0AAU9SAL2</accession>
<dbReference type="PANTHER" id="PTHR30602">
    <property type="entry name" value="AMINO-ACID ACETYLTRANSFERASE"/>
    <property type="match status" value="1"/>
</dbReference>
<dbReference type="NCBIfam" id="TIGR01890">
    <property type="entry name" value="N-Ac-Glu-synth"/>
    <property type="match status" value="1"/>
</dbReference>
<dbReference type="HAMAP" id="MF_01105">
    <property type="entry name" value="N_acetyl_glu_synth"/>
    <property type="match status" value="1"/>
</dbReference>
<comment type="pathway">
    <text evidence="1">Amino-acid biosynthesis; L-arginine biosynthesis; N(2)-acetyl-L-ornithine from L-glutamate: step 1/4.</text>
</comment>
<evidence type="ECO:0000256" key="4">
    <source>
        <dbReference type="ARBA" id="ARBA00022571"/>
    </source>
</evidence>
<dbReference type="GO" id="GO:0006526">
    <property type="term" value="P:L-arginine biosynthetic process"/>
    <property type="evidence" value="ECO:0007669"/>
    <property type="project" value="UniProtKB-KW"/>
</dbReference>
<evidence type="ECO:0000256" key="6">
    <source>
        <dbReference type="ARBA" id="ARBA00022679"/>
    </source>
</evidence>
<feature type="region of interest" description="Disordered" evidence="9">
    <location>
        <begin position="1"/>
        <end position="24"/>
    </location>
</feature>
<comment type="similarity">
    <text evidence="2">Belongs to the acetyltransferase family. ArgA subfamily.</text>
</comment>